<evidence type="ECO:0008006" key="4">
    <source>
        <dbReference type="Google" id="ProtNLM"/>
    </source>
</evidence>
<keyword evidence="1" id="KW-0732">Signal</keyword>
<organism evidence="2 3">
    <name type="scientific">Sphingomonas longa</name>
    <dbReference type="NCBI Taxonomy" id="2778730"/>
    <lineage>
        <taxon>Bacteria</taxon>
        <taxon>Pseudomonadati</taxon>
        <taxon>Pseudomonadota</taxon>
        <taxon>Alphaproteobacteria</taxon>
        <taxon>Sphingomonadales</taxon>
        <taxon>Sphingomonadaceae</taxon>
        <taxon>Sphingomonas</taxon>
    </lineage>
</organism>
<feature type="chain" id="PRO_5045642989" description="Tetratricopeptide repeat protein" evidence="1">
    <location>
        <begin position="23"/>
        <end position="223"/>
    </location>
</feature>
<proteinExistence type="predicted"/>
<accession>A0ABS2D202</accession>
<dbReference type="Proteomes" id="UP000763641">
    <property type="component" value="Unassembled WGS sequence"/>
</dbReference>
<name>A0ABS2D202_9SPHN</name>
<evidence type="ECO:0000313" key="3">
    <source>
        <dbReference type="Proteomes" id="UP000763641"/>
    </source>
</evidence>
<protein>
    <recommendedName>
        <fullName evidence="4">Tetratricopeptide repeat protein</fullName>
    </recommendedName>
</protein>
<sequence length="223" mass="23787">MRGWWIGSGVVACMTLAAPAVAQSARDVLTQAAFEDRSRDVALVKVDRVRAFAVAHPEDEDAAVLAAVALGYRAKLTGSRSEATAARKEFETVCARYPRNPEAQLGYGAWHLGVINRVGRLVGRVVGAQRGTGIAAIEKAVTLGGNRAMFSGLAGLMLIELDADDPRGRTLVEAAARAPTPTPLDRIVQRSAAQVAAMLRQGNTKQAQALADRLLPFGWYKPK</sequence>
<comment type="caution">
    <text evidence="2">The sequence shown here is derived from an EMBL/GenBank/DDBJ whole genome shotgun (WGS) entry which is preliminary data.</text>
</comment>
<feature type="signal peptide" evidence="1">
    <location>
        <begin position="1"/>
        <end position="22"/>
    </location>
</feature>
<dbReference type="EMBL" id="JAFEMC010000001">
    <property type="protein sequence ID" value="MBM6574942.1"/>
    <property type="molecule type" value="Genomic_DNA"/>
</dbReference>
<evidence type="ECO:0000256" key="1">
    <source>
        <dbReference type="SAM" id="SignalP"/>
    </source>
</evidence>
<reference evidence="2 3" key="1">
    <citation type="submission" date="2020-12" db="EMBL/GenBank/DDBJ databases">
        <title>Sphingomonas sp.</title>
        <authorList>
            <person name="Kim M.K."/>
        </authorList>
    </citation>
    <scope>NUCLEOTIDE SEQUENCE [LARGE SCALE GENOMIC DNA]</scope>
    <source>
        <strain evidence="2 3">BT552</strain>
    </source>
</reference>
<gene>
    <name evidence="2" type="ORF">ILT43_01045</name>
</gene>
<dbReference type="RefSeq" id="WP_204193341.1">
    <property type="nucleotide sequence ID" value="NZ_JAFEMC010000001.1"/>
</dbReference>
<keyword evidence="3" id="KW-1185">Reference proteome</keyword>
<evidence type="ECO:0000313" key="2">
    <source>
        <dbReference type="EMBL" id="MBM6574942.1"/>
    </source>
</evidence>